<keyword evidence="2" id="KW-1185">Reference proteome</keyword>
<comment type="caution">
    <text evidence="1">The sequence shown here is derived from an EMBL/GenBank/DDBJ whole genome shotgun (WGS) entry which is preliminary data.</text>
</comment>
<reference evidence="1" key="1">
    <citation type="journal article" date="2020" name="Stud. Mycol.">
        <title>101 Dothideomycetes genomes: a test case for predicting lifestyles and emergence of pathogens.</title>
        <authorList>
            <person name="Haridas S."/>
            <person name="Albert R."/>
            <person name="Binder M."/>
            <person name="Bloem J."/>
            <person name="Labutti K."/>
            <person name="Salamov A."/>
            <person name="Andreopoulos B."/>
            <person name="Baker S."/>
            <person name="Barry K."/>
            <person name="Bills G."/>
            <person name="Bluhm B."/>
            <person name="Cannon C."/>
            <person name="Castanera R."/>
            <person name="Culley D."/>
            <person name="Daum C."/>
            <person name="Ezra D."/>
            <person name="Gonzalez J."/>
            <person name="Henrissat B."/>
            <person name="Kuo A."/>
            <person name="Liang C."/>
            <person name="Lipzen A."/>
            <person name="Lutzoni F."/>
            <person name="Magnuson J."/>
            <person name="Mondo S."/>
            <person name="Nolan M."/>
            <person name="Ohm R."/>
            <person name="Pangilinan J."/>
            <person name="Park H.-J."/>
            <person name="Ramirez L."/>
            <person name="Alfaro M."/>
            <person name="Sun H."/>
            <person name="Tritt A."/>
            <person name="Yoshinaga Y."/>
            <person name="Zwiers L.-H."/>
            <person name="Turgeon B."/>
            <person name="Goodwin S."/>
            <person name="Spatafora J."/>
            <person name="Crous P."/>
            <person name="Grigoriev I."/>
        </authorList>
    </citation>
    <scope>NUCLEOTIDE SEQUENCE</scope>
    <source>
        <strain evidence="1">ATCC 200398</strain>
    </source>
</reference>
<gene>
    <name evidence="1" type="ORF">BDR25DRAFT_319246</name>
</gene>
<protein>
    <submittedName>
        <fullName evidence="1">Uncharacterized protein</fullName>
    </submittedName>
</protein>
<accession>A0ACB6QE28</accession>
<sequence>MSTKRPENSIAQYESGKSNVGVLDPNRDRTIDFVSQAPKDKQLFTYTLDEGTLSTPSYVGDAMERTFAAILVHGDQDDGVIQDHHINDDFVWGTGSLATLKVSPRKTAGFTAIYGMGSVRLYIQNSSGELQELIMDGATKKWQQPRTLEGTKAMEGEAISAVGTENEVAVFYANEDKSVHQVVYRNGAWNDTEVPATKETTTAPILVTAYSPSPGNYTLQYTNDIDEVYEVENGRKTQIGKITKDDQYQPKTTAQHGGGNPV</sequence>
<evidence type="ECO:0000313" key="1">
    <source>
        <dbReference type="EMBL" id="KAF2464377.1"/>
    </source>
</evidence>
<evidence type="ECO:0000313" key="2">
    <source>
        <dbReference type="Proteomes" id="UP000799755"/>
    </source>
</evidence>
<name>A0ACB6QE28_9PLEO</name>
<organism evidence="1 2">
    <name type="scientific">Lindgomyces ingoldianus</name>
    <dbReference type="NCBI Taxonomy" id="673940"/>
    <lineage>
        <taxon>Eukaryota</taxon>
        <taxon>Fungi</taxon>
        <taxon>Dikarya</taxon>
        <taxon>Ascomycota</taxon>
        <taxon>Pezizomycotina</taxon>
        <taxon>Dothideomycetes</taxon>
        <taxon>Pleosporomycetidae</taxon>
        <taxon>Pleosporales</taxon>
        <taxon>Lindgomycetaceae</taxon>
        <taxon>Lindgomyces</taxon>
    </lineage>
</organism>
<dbReference type="Proteomes" id="UP000799755">
    <property type="component" value="Unassembled WGS sequence"/>
</dbReference>
<proteinExistence type="predicted"/>
<dbReference type="EMBL" id="MU003537">
    <property type="protein sequence ID" value="KAF2464377.1"/>
    <property type="molecule type" value="Genomic_DNA"/>
</dbReference>